<protein>
    <recommendedName>
        <fullName evidence="1">SGNH hydrolase-type esterase domain-containing protein</fullName>
    </recommendedName>
</protein>
<dbReference type="SUPFAM" id="SSF52266">
    <property type="entry name" value="SGNH hydrolase"/>
    <property type="match status" value="1"/>
</dbReference>
<evidence type="ECO:0000313" key="3">
    <source>
        <dbReference type="Proteomes" id="UP000193870"/>
    </source>
</evidence>
<dbReference type="Gene3D" id="3.40.50.1110">
    <property type="entry name" value="SGNH hydrolase"/>
    <property type="match status" value="1"/>
</dbReference>
<name>A0A1Y5TCB2_9RHOB</name>
<proteinExistence type="predicted"/>
<gene>
    <name evidence="2" type="ORF">PAM7066_02743</name>
</gene>
<organism evidence="2 3">
    <name type="scientific">Palleronia marisminoris</name>
    <dbReference type="NCBI Taxonomy" id="315423"/>
    <lineage>
        <taxon>Bacteria</taxon>
        <taxon>Pseudomonadati</taxon>
        <taxon>Pseudomonadota</taxon>
        <taxon>Alphaproteobacteria</taxon>
        <taxon>Rhodobacterales</taxon>
        <taxon>Roseobacteraceae</taxon>
        <taxon>Palleronia</taxon>
    </lineage>
</organism>
<sequence length="203" mass="21471">MPHILIFGDSNTHGSQPVGAALSPDTRWAGHLARELGADWRLTVDGLPGRTCVHDDPVEGAWKNGLTVLPASLQTHAPLDGVAIMLGTNDQKARFGLSGLEIAHTLRPLLQMIARLAPGARRLVICPPAVRETPLSTPIFLGAEARCADLPARMTEIAVEEGAAFFDANTAIGTDPNEGVHFGPEAHAALARALGPAFREQFA</sequence>
<reference evidence="2 3" key="1">
    <citation type="submission" date="2017-03" db="EMBL/GenBank/DDBJ databases">
        <authorList>
            <person name="Afonso C.L."/>
            <person name="Miller P.J."/>
            <person name="Scott M.A."/>
            <person name="Spackman E."/>
            <person name="Goraichik I."/>
            <person name="Dimitrov K.M."/>
            <person name="Suarez D.L."/>
            <person name="Swayne D.E."/>
        </authorList>
    </citation>
    <scope>NUCLEOTIDE SEQUENCE [LARGE SCALE GENOMIC DNA]</scope>
    <source>
        <strain evidence="2 3">CECT 7066</strain>
    </source>
</reference>
<dbReference type="InterPro" id="IPR036514">
    <property type="entry name" value="SGNH_hydro_sf"/>
</dbReference>
<feature type="domain" description="SGNH hydrolase-type esterase" evidence="1">
    <location>
        <begin position="6"/>
        <end position="189"/>
    </location>
</feature>
<dbReference type="AlphaFoldDB" id="A0A1Y5TCB2"/>
<accession>A0A1Y5TCB2</accession>
<dbReference type="GO" id="GO:0016788">
    <property type="term" value="F:hydrolase activity, acting on ester bonds"/>
    <property type="evidence" value="ECO:0007669"/>
    <property type="project" value="UniProtKB-ARBA"/>
</dbReference>
<dbReference type="EMBL" id="FWFV01000008">
    <property type="protein sequence ID" value="SLN57177.1"/>
    <property type="molecule type" value="Genomic_DNA"/>
</dbReference>
<keyword evidence="3" id="KW-1185">Reference proteome</keyword>
<evidence type="ECO:0000259" key="1">
    <source>
        <dbReference type="Pfam" id="PF13472"/>
    </source>
</evidence>
<dbReference type="RefSeq" id="WP_085854754.1">
    <property type="nucleotide sequence ID" value="NZ_FOPF01000008.1"/>
</dbReference>
<evidence type="ECO:0000313" key="2">
    <source>
        <dbReference type="EMBL" id="SLN57177.1"/>
    </source>
</evidence>
<dbReference type="Pfam" id="PF13472">
    <property type="entry name" value="Lipase_GDSL_2"/>
    <property type="match status" value="1"/>
</dbReference>
<dbReference type="OrthoDB" id="164654at2"/>
<dbReference type="STRING" id="315423.SAMN04488020_10835"/>
<dbReference type="Proteomes" id="UP000193870">
    <property type="component" value="Unassembled WGS sequence"/>
</dbReference>
<dbReference type="InterPro" id="IPR013830">
    <property type="entry name" value="SGNH_hydro"/>
</dbReference>